<comment type="caution">
    <text evidence="1">The sequence shown here is derived from an EMBL/GenBank/DDBJ whole genome shotgun (WGS) entry which is preliminary data.</text>
</comment>
<gene>
    <name evidence="1" type="ORF">ACFSBH_13750</name>
</gene>
<evidence type="ECO:0000313" key="2">
    <source>
        <dbReference type="Proteomes" id="UP001597221"/>
    </source>
</evidence>
<protein>
    <recommendedName>
        <fullName evidence="3">DUF1642 domain-containing protein</fullName>
    </recommendedName>
</protein>
<evidence type="ECO:0000313" key="1">
    <source>
        <dbReference type="EMBL" id="MFD1608685.1"/>
    </source>
</evidence>
<sequence length="177" mass="20329">MQLHLINKNYSENDNNQPTCQTHCLFYDNKTAKCGYFNNEVPKDALYTAKCNEYIGKEEWEGYTDDILSEENSVESSSAYPFVPQEGLDREDAVWYVSPDEQFGCWIISLSEKQRFMTINSLQINKELIRSGKYRSPYPLHNHGYGGESASQIAWVIDEQGIGQYAWVIAGDIIFVN</sequence>
<dbReference type="EMBL" id="JBHUDE010000126">
    <property type="protein sequence ID" value="MFD1608685.1"/>
    <property type="molecule type" value="Genomic_DNA"/>
</dbReference>
<dbReference type="RefSeq" id="WP_379598061.1">
    <property type="nucleotide sequence ID" value="NZ_JBHUDE010000126.1"/>
</dbReference>
<accession>A0ABW4HU50</accession>
<reference evidence="2" key="1">
    <citation type="journal article" date="2019" name="Int. J. Syst. Evol. Microbiol.">
        <title>The Global Catalogue of Microorganisms (GCM) 10K type strain sequencing project: providing services to taxonomists for standard genome sequencing and annotation.</title>
        <authorList>
            <consortium name="The Broad Institute Genomics Platform"/>
            <consortium name="The Broad Institute Genome Sequencing Center for Infectious Disease"/>
            <person name="Wu L."/>
            <person name="Ma J."/>
        </authorList>
    </citation>
    <scope>NUCLEOTIDE SEQUENCE [LARGE SCALE GENOMIC DNA]</scope>
    <source>
        <strain evidence="2">CGMCC 1.12376</strain>
    </source>
</reference>
<dbReference type="Proteomes" id="UP001597221">
    <property type="component" value="Unassembled WGS sequence"/>
</dbReference>
<evidence type="ECO:0008006" key="3">
    <source>
        <dbReference type="Google" id="ProtNLM"/>
    </source>
</evidence>
<keyword evidence="2" id="KW-1185">Reference proteome</keyword>
<name>A0ABW4HU50_9BACI</name>
<proteinExistence type="predicted"/>
<organism evidence="1 2">
    <name type="scientific">Oceanobacillus luteolus</name>
    <dbReference type="NCBI Taxonomy" id="1274358"/>
    <lineage>
        <taxon>Bacteria</taxon>
        <taxon>Bacillati</taxon>
        <taxon>Bacillota</taxon>
        <taxon>Bacilli</taxon>
        <taxon>Bacillales</taxon>
        <taxon>Bacillaceae</taxon>
        <taxon>Oceanobacillus</taxon>
    </lineage>
</organism>